<dbReference type="EMBL" id="JWZT01002024">
    <property type="protein sequence ID" value="KII70561.1"/>
    <property type="molecule type" value="Genomic_DNA"/>
</dbReference>
<sequence length="134" mass="16083">MKIKSSFKISQVVLLPKYIEKVERKYLKVERSSQYIIKRRYFGGNTYHSDCTHTICFNIRTFFDIRYLQQPEDRVLKLKTRVSSVQINFYSIQAYIAASSNYKLIAYIASIYFQRHLISVKRSEYIRKPSKLYL</sequence>
<accession>A0A0C2MTC6</accession>
<evidence type="ECO:0000313" key="1">
    <source>
        <dbReference type="EMBL" id="KII70561.1"/>
    </source>
</evidence>
<dbReference type="AlphaFoldDB" id="A0A0C2MTC6"/>
<gene>
    <name evidence="1" type="ORF">RF11_07208</name>
</gene>
<keyword evidence="2" id="KW-1185">Reference proteome</keyword>
<proteinExistence type="predicted"/>
<dbReference type="Proteomes" id="UP000031668">
    <property type="component" value="Unassembled WGS sequence"/>
</dbReference>
<comment type="caution">
    <text evidence="1">The sequence shown here is derived from an EMBL/GenBank/DDBJ whole genome shotgun (WGS) entry which is preliminary data.</text>
</comment>
<evidence type="ECO:0000313" key="2">
    <source>
        <dbReference type="Proteomes" id="UP000031668"/>
    </source>
</evidence>
<reference evidence="1 2" key="1">
    <citation type="journal article" date="2014" name="Genome Biol. Evol.">
        <title>The genome of the myxosporean Thelohanellus kitauei shows adaptations to nutrient acquisition within its fish host.</title>
        <authorList>
            <person name="Yang Y."/>
            <person name="Xiong J."/>
            <person name="Zhou Z."/>
            <person name="Huo F."/>
            <person name="Miao W."/>
            <person name="Ran C."/>
            <person name="Liu Y."/>
            <person name="Zhang J."/>
            <person name="Feng J."/>
            <person name="Wang M."/>
            <person name="Wang M."/>
            <person name="Wang L."/>
            <person name="Yao B."/>
        </authorList>
    </citation>
    <scope>NUCLEOTIDE SEQUENCE [LARGE SCALE GENOMIC DNA]</scope>
    <source>
        <strain evidence="1">Wuqing</strain>
    </source>
</reference>
<organism evidence="1 2">
    <name type="scientific">Thelohanellus kitauei</name>
    <name type="common">Myxosporean</name>
    <dbReference type="NCBI Taxonomy" id="669202"/>
    <lineage>
        <taxon>Eukaryota</taxon>
        <taxon>Metazoa</taxon>
        <taxon>Cnidaria</taxon>
        <taxon>Myxozoa</taxon>
        <taxon>Myxosporea</taxon>
        <taxon>Bivalvulida</taxon>
        <taxon>Platysporina</taxon>
        <taxon>Myxobolidae</taxon>
        <taxon>Thelohanellus</taxon>
    </lineage>
</organism>
<protein>
    <submittedName>
        <fullName evidence="1">Uncharacterized protein</fullName>
    </submittedName>
</protein>
<name>A0A0C2MTC6_THEKT</name>